<evidence type="ECO:0000256" key="2">
    <source>
        <dbReference type="ARBA" id="ARBA00023125"/>
    </source>
</evidence>
<dbReference type="PROSITE" id="PS00041">
    <property type="entry name" value="HTH_ARAC_FAMILY_1"/>
    <property type="match status" value="1"/>
</dbReference>
<accession>A0ABR6GW73</accession>
<dbReference type="PROSITE" id="PS01124">
    <property type="entry name" value="HTH_ARAC_FAMILY_2"/>
    <property type="match status" value="1"/>
</dbReference>
<keyword evidence="7" id="KW-1185">Reference proteome</keyword>
<gene>
    <name evidence="6" type="ORF">FHS28_003712</name>
</gene>
<protein>
    <submittedName>
        <fullName evidence="6">Transcriptional regulator GlxA family with amidase domain</fullName>
    </submittedName>
</protein>
<dbReference type="InterPro" id="IPR050204">
    <property type="entry name" value="AraC_XylS_family_regulators"/>
</dbReference>
<dbReference type="Gene3D" id="1.10.10.60">
    <property type="entry name" value="Homeodomain-like"/>
    <property type="match status" value="1"/>
</dbReference>
<dbReference type="RefSeq" id="WP_246410346.1">
    <property type="nucleotide sequence ID" value="NZ_JACHXO010000007.1"/>
</dbReference>
<dbReference type="InterPro" id="IPR009057">
    <property type="entry name" value="Homeodomain-like_sf"/>
</dbReference>
<evidence type="ECO:0000259" key="5">
    <source>
        <dbReference type="PROSITE" id="PS01124"/>
    </source>
</evidence>
<evidence type="ECO:0000256" key="3">
    <source>
        <dbReference type="ARBA" id="ARBA00023163"/>
    </source>
</evidence>
<keyword evidence="2" id="KW-0238">DNA-binding</keyword>
<evidence type="ECO:0000313" key="6">
    <source>
        <dbReference type="EMBL" id="MBB3196300.1"/>
    </source>
</evidence>
<feature type="region of interest" description="Disordered" evidence="4">
    <location>
        <begin position="351"/>
        <end position="381"/>
    </location>
</feature>
<evidence type="ECO:0000313" key="7">
    <source>
        <dbReference type="Proteomes" id="UP000574369"/>
    </source>
</evidence>
<organism evidence="6 7">
    <name type="scientific">Roseateles terrae</name>
    <dbReference type="NCBI Taxonomy" id="431060"/>
    <lineage>
        <taxon>Bacteria</taxon>
        <taxon>Pseudomonadati</taxon>
        <taxon>Pseudomonadota</taxon>
        <taxon>Betaproteobacteria</taxon>
        <taxon>Burkholderiales</taxon>
        <taxon>Sphaerotilaceae</taxon>
        <taxon>Roseateles</taxon>
    </lineage>
</organism>
<keyword evidence="1" id="KW-0805">Transcription regulation</keyword>
<dbReference type="SUPFAM" id="SSF46689">
    <property type="entry name" value="Homeodomain-like"/>
    <property type="match status" value="2"/>
</dbReference>
<evidence type="ECO:0000256" key="4">
    <source>
        <dbReference type="SAM" id="MobiDB-lite"/>
    </source>
</evidence>
<dbReference type="PANTHER" id="PTHR46796:SF12">
    <property type="entry name" value="HTH-TYPE DNA-BINDING TRANSCRIPTIONAL ACTIVATOR EUTR"/>
    <property type="match status" value="1"/>
</dbReference>
<dbReference type="Proteomes" id="UP000574369">
    <property type="component" value="Unassembled WGS sequence"/>
</dbReference>
<sequence>MSDTRYAPTGALALPGFSALALGAAVSTLQAVADLLDQPYLLAPRVVSLTGGPVSGSAGLRVETQVLRPEQPWGLMVLVGQEAHIDIGFDGADLASEQNGPVIDALRSLVRSGCSLCASGSAVGLLAQAGLLNGLRAASPWSSVEALQAEYPDVLWTTQLWTSASVAPSGGDTGPNLRVGDSLHLRSGVSVASSVVTPLVAASPGGTIFTATSGTALLDALLAWIGEHHGDHLLPDLAPLLGLTQGRPGDDPQPRPNRLSQTASPKLREALALMEANLGEPLPTEDVARLCGVSRRQLERLFKRHLDTLPSRHYLELRLQRARRLLLQSGQSILQVGLSCGFSSGPHFSNAYKARFGRTPREERSPTGPSEASPRDPGEGS</sequence>
<dbReference type="Gene3D" id="3.40.50.880">
    <property type="match status" value="1"/>
</dbReference>
<keyword evidence="3" id="KW-0804">Transcription</keyword>
<feature type="domain" description="HTH araC/xylS-type" evidence="5">
    <location>
        <begin position="268"/>
        <end position="366"/>
    </location>
</feature>
<evidence type="ECO:0000256" key="1">
    <source>
        <dbReference type="ARBA" id="ARBA00023015"/>
    </source>
</evidence>
<dbReference type="PANTHER" id="PTHR46796">
    <property type="entry name" value="HTH-TYPE TRANSCRIPTIONAL ACTIVATOR RHAS-RELATED"/>
    <property type="match status" value="1"/>
</dbReference>
<dbReference type="InterPro" id="IPR018062">
    <property type="entry name" value="HTH_AraC-typ_CS"/>
</dbReference>
<proteinExistence type="predicted"/>
<comment type="caution">
    <text evidence="6">The sequence shown here is derived from an EMBL/GenBank/DDBJ whole genome shotgun (WGS) entry which is preliminary data.</text>
</comment>
<reference evidence="6 7" key="1">
    <citation type="submission" date="2020-08" db="EMBL/GenBank/DDBJ databases">
        <title>Genomic Encyclopedia of Type Strains, Phase III (KMG-III): the genomes of soil and plant-associated and newly described type strains.</title>
        <authorList>
            <person name="Whitman W."/>
        </authorList>
    </citation>
    <scope>NUCLEOTIDE SEQUENCE [LARGE SCALE GENOMIC DNA]</scope>
    <source>
        <strain evidence="6 7">CECT 7247</strain>
    </source>
</reference>
<name>A0ABR6GW73_9BURK</name>
<dbReference type="InterPro" id="IPR029062">
    <property type="entry name" value="Class_I_gatase-like"/>
</dbReference>
<dbReference type="EMBL" id="JACHXO010000007">
    <property type="protein sequence ID" value="MBB3196300.1"/>
    <property type="molecule type" value="Genomic_DNA"/>
</dbReference>
<dbReference type="SUPFAM" id="SSF52317">
    <property type="entry name" value="Class I glutamine amidotransferase-like"/>
    <property type="match status" value="1"/>
</dbReference>
<dbReference type="SMART" id="SM00342">
    <property type="entry name" value="HTH_ARAC"/>
    <property type="match status" value="1"/>
</dbReference>
<dbReference type="InterPro" id="IPR018060">
    <property type="entry name" value="HTH_AraC"/>
</dbReference>
<dbReference type="Pfam" id="PF12833">
    <property type="entry name" value="HTH_18"/>
    <property type="match status" value="1"/>
</dbReference>